<protein>
    <submittedName>
        <fullName evidence="1">(spotted green pufferfish) hypothetical protein</fullName>
    </submittedName>
</protein>
<organism evidence="1">
    <name type="scientific">Tetraodon nigroviridis</name>
    <name type="common">Spotted green pufferfish</name>
    <name type="synonym">Chelonodon nigroviridis</name>
    <dbReference type="NCBI Taxonomy" id="99883"/>
    <lineage>
        <taxon>Eukaryota</taxon>
        <taxon>Metazoa</taxon>
        <taxon>Chordata</taxon>
        <taxon>Craniata</taxon>
        <taxon>Vertebrata</taxon>
        <taxon>Euteleostomi</taxon>
        <taxon>Actinopterygii</taxon>
        <taxon>Neopterygii</taxon>
        <taxon>Teleostei</taxon>
        <taxon>Neoteleostei</taxon>
        <taxon>Acanthomorphata</taxon>
        <taxon>Eupercaria</taxon>
        <taxon>Tetraodontiformes</taxon>
        <taxon>Tetradontoidea</taxon>
        <taxon>Tetraodontidae</taxon>
        <taxon>Tetraodon</taxon>
    </lineage>
</organism>
<sequence>CSPTAMKPPLTRSSPKSFFLGKRNNLHSQHAHRKHESAPRDCSRGQVHSLDHAALLCFRAQMSVFFLGLYCVEARVCVCVCVYCAVYWSPLSDRQTYFFHMTQKTAINTGAHTHTTSNMGAHLSAPNPFKSVWRRNTCVCAYVCVCVCLFV</sequence>
<dbReference type="KEGG" id="tng:GSTEN00037844G001"/>
<reference evidence="1" key="2">
    <citation type="submission" date="2004-02" db="EMBL/GenBank/DDBJ databases">
        <authorList>
            <consortium name="Genoscope"/>
            <consortium name="Whitehead Institute Centre for Genome Research"/>
        </authorList>
    </citation>
    <scope>NUCLEOTIDE SEQUENCE</scope>
</reference>
<dbReference type="AlphaFoldDB" id="Q4RCL7"/>
<evidence type="ECO:0000313" key="1">
    <source>
        <dbReference type="EMBL" id="CAG13866.1"/>
    </source>
</evidence>
<comment type="caution">
    <text evidence="1">The sequence shown here is derived from an EMBL/GenBank/DDBJ whole genome shotgun (WGS) entry which is preliminary data.</text>
</comment>
<gene>
    <name evidence="1" type="ORF">GSTENG00037844001</name>
</gene>
<proteinExistence type="predicted"/>
<dbReference type="EMBL" id="CAAE01018595">
    <property type="protein sequence ID" value="CAG13866.1"/>
    <property type="molecule type" value="Genomic_DNA"/>
</dbReference>
<accession>Q4RCL7</accession>
<reference evidence="1" key="1">
    <citation type="journal article" date="2004" name="Nature">
        <title>Genome duplication in the teleost fish Tetraodon nigroviridis reveals the early vertebrate proto-karyotype.</title>
        <authorList>
            <person name="Jaillon O."/>
            <person name="Aury J.-M."/>
            <person name="Brunet F."/>
            <person name="Petit J.-L."/>
            <person name="Stange-Thomann N."/>
            <person name="Mauceli E."/>
            <person name="Bouneau L."/>
            <person name="Fischer C."/>
            <person name="Ozouf-Costaz C."/>
            <person name="Bernot A."/>
            <person name="Nicaud S."/>
            <person name="Jaffe D."/>
            <person name="Fisher S."/>
            <person name="Lutfalla G."/>
            <person name="Dossat C."/>
            <person name="Segurens B."/>
            <person name="Dasilva C."/>
            <person name="Salanoubat M."/>
            <person name="Levy M."/>
            <person name="Boudet N."/>
            <person name="Castellano S."/>
            <person name="Anthouard V."/>
            <person name="Jubin C."/>
            <person name="Castelli V."/>
            <person name="Katinka M."/>
            <person name="Vacherie B."/>
            <person name="Biemont C."/>
            <person name="Skalli Z."/>
            <person name="Cattolico L."/>
            <person name="Poulain J."/>
            <person name="De Berardinis V."/>
            <person name="Cruaud C."/>
            <person name="Duprat S."/>
            <person name="Brottier P."/>
            <person name="Coutanceau J.-P."/>
            <person name="Gouzy J."/>
            <person name="Parra G."/>
            <person name="Lardier G."/>
            <person name="Chapple C."/>
            <person name="McKernan K.J."/>
            <person name="McEwan P."/>
            <person name="Bosak S."/>
            <person name="Kellis M."/>
            <person name="Volff J.-N."/>
            <person name="Guigo R."/>
            <person name="Zody M.C."/>
            <person name="Mesirov J."/>
            <person name="Lindblad-Toh K."/>
            <person name="Birren B."/>
            <person name="Nusbaum C."/>
            <person name="Kahn D."/>
            <person name="Robinson-Rechavi M."/>
            <person name="Laudet V."/>
            <person name="Schachter V."/>
            <person name="Quetier F."/>
            <person name="Saurin W."/>
            <person name="Scarpelli C."/>
            <person name="Wincker P."/>
            <person name="Lander E.S."/>
            <person name="Weissenbach J."/>
            <person name="Roest Crollius H."/>
        </authorList>
    </citation>
    <scope>NUCLEOTIDE SEQUENCE [LARGE SCALE GENOMIC DNA]</scope>
</reference>
<name>Q4RCL7_TETNG</name>
<feature type="non-terminal residue" evidence="1">
    <location>
        <position position="1"/>
    </location>
</feature>